<feature type="signal peptide" evidence="1">
    <location>
        <begin position="1"/>
        <end position="25"/>
    </location>
</feature>
<dbReference type="SUPFAM" id="SSF51556">
    <property type="entry name" value="Metallo-dependent hydrolases"/>
    <property type="match status" value="1"/>
</dbReference>
<dbReference type="Proteomes" id="UP000182491">
    <property type="component" value="Unassembled WGS sequence"/>
</dbReference>
<dbReference type="PANTHER" id="PTHR43135:SF3">
    <property type="entry name" value="ALPHA-D-RIBOSE 1-METHYLPHOSPHONATE 5-TRIPHOSPHATE DIPHOSPHATASE"/>
    <property type="match status" value="1"/>
</dbReference>
<dbReference type="SUPFAM" id="SSF51338">
    <property type="entry name" value="Composite domain of metallo-dependent hydrolases"/>
    <property type="match status" value="1"/>
</dbReference>
<keyword evidence="4" id="KW-1185">Reference proteome</keyword>
<reference evidence="4" key="1">
    <citation type="submission" date="2016-10" db="EMBL/GenBank/DDBJ databases">
        <authorList>
            <person name="Varghese N."/>
        </authorList>
    </citation>
    <scope>NUCLEOTIDE SEQUENCE [LARGE SCALE GENOMIC DNA]</scope>
    <source>
        <strain evidence="4">DSM 18820</strain>
    </source>
</reference>
<organism evidence="3 4">
    <name type="scientific">Pontibacter akesuensis</name>
    <dbReference type="NCBI Taxonomy" id="388950"/>
    <lineage>
        <taxon>Bacteria</taxon>
        <taxon>Pseudomonadati</taxon>
        <taxon>Bacteroidota</taxon>
        <taxon>Cytophagia</taxon>
        <taxon>Cytophagales</taxon>
        <taxon>Hymenobacteraceae</taxon>
        <taxon>Pontibacter</taxon>
    </lineage>
</organism>
<dbReference type="AlphaFoldDB" id="A0A1I7K9N6"/>
<evidence type="ECO:0000313" key="3">
    <source>
        <dbReference type="EMBL" id="SFU94085.1"/>
    </source>
</evidence>
<dbReference type="RefSeq" id="WP_068837261.1">
    <property type="nucleotide sequence ID" value="NZ_BMXC01000004.1"/>
</dbReference>
<dbReference type="InterPro" id="IPR032466">
    <property type="entry name" value="Metal_Hydrolase"/>
</dbReference>
<gene>
    <name evidence="3" type="ORF">SAMN04487941_3558</name>
</gene>
<dbReference type="PANTHER" id="PTHR43135">
    <property type="entry name" value="ALPHA-D-RIBOSE 1-METHYLPHOSPHONATE 5-TRIPHOSPHATE DIPHOSPHATASE"/>
    <property type="match status" value="1"/>
</dbReference>
<proteinExistence type="predicted"/>
<dbReference type="Pfam" id="PF07969">
    <property type="entry name" value="Amidohydro_3"/>
    <property type="match status" value="1"/>
</dbReference>
<sequence>MKKQIHFAAVLLAGLAILGGQQAQAQIAVKGETVYTMAGAPIKNGVVLLKDGKIEAVGANLQVPQNYTVYIAKVVTPGLVDAHATVGLAGIYNIPADQQQLEKTAPIQPELRALDAYNPQEELVAWVRDHGVTTINTGHGPGALISGQTMTIKTSPDGFATLMDTTSMVTFTLGTSVGENYNSPKTSAKGMAMLRSELQAAQAYAKKSGNSDASKRPDRNLKMDYLVGVLNGKYKSLITANTSQDIMAALRLAKEFKLDLVLDGAAEAYLLLDEIKAAGVPVILHPTMARANGDNKNMSFETAAILAKAGIPVAIQSGFEQYVPRARVLLFEASAAVANGMTPEQALAAVTSTPAKIIGQDKRVGSLEKGKDADLVLYDGDPFEYTSHVCAVIIDGKVVNNTCK</sequence>
<protein>
    <submittedName>
        <fullName evidence="3">Imidazolonepropionase</fullName>
    </submittedName>
</protein>
<feature type="chain" id="PRO_5010166146" evidence="1">
    <location>
        <begin position="26"/>
        <end position="404"/>
    </location>
</feature>
<name>A0A1I7K9N6_9BACT</name>
<dbReference type="STRING" id="388950.GCA_001611675_01140"/>
<feature type="domain" description="Amidohydrolase 3" evidence="2">
    <location>
        <begin position="339"/>
        <end position="399"/>
    </location>
</feature>
<evidence type="ECO:0000313" key="4">
    <source>
        <dbReference type="Proteomes" id="UP000182491"/>
    </source>
</evidence>
<dbReference type="OrthoDB" id="9802793at2"/>
<dbReference type="InterPro" id="IPR011059">
    <property type="entry name" value="Metal-dep_hydrolase_composite"/>
</dbReference>
<keyword evidence="1" id="KW-0732">Signal</keyword>
<evidence type="ECO:0000259" key="2">
    <source>
        <dbReference type="Pfam" id="PF07969"/>
    </source>
</evidence>
<dbReference type="InterPro" id="IPR051781">
    <property type="entry name" value="Metallo-dep_Hydrolase"/>
</dbReference>
<dbReference type="EMBL" id="FPCA01000004">
    <property type="protein sequence ID" value="SFU94085.1"/>
    <property type="molecule type" value="Genomic_DNA"/>
</dbReference>
<accession>A0A1I7K9N6</accession>
<evidence type="ECO:0000256" key="1">
    <source>
        <dbReference type="SAM" id="SignalP"/>
    </source>
</evidence>
<dbReference type="GO" id="GO:0016810">
    <property type="term" value="F:hydrolase activity, acting on carbon-nitrogen (but not peptide) bonds"/>
    <property type="evidence" value="ECO:0007669"/>
    <property type="project" value="InterPro"/>
</dbReference>
<dbReference type="InterPro" id="IPR013108">
    <property type="entry name" value="Amidohydro_3"/>
</dbReference>
<dbReference type="Gene3D" id="3.20.20.140">
    <property type="entry name" value="Metal-dependent hydrolases"/>
    <property type="match status" value="1"/>
</dbReference>